<sequence length="157" mass="17011">MRQEACALVPLRAVPELVQLLQLRLCSTAEEAVEKKLFCGMPVDYRPRFVAQSLTMLCEASAAHASVGWHSALPALLAQVLRGELPNDAATNLPFGSPDVIEMSSRCRAALLSHAKKRNIAPAEALAALKRAPVSPKGTWAERGEVTRASRTQKSRL</sequence>
<proteinExistence type="predicted"/>
<name>A0ABP0KCM8_9DINO</name>
<gene>
    <name evidence="2" type="ORF">SCF082_LOCUS16688</name>
</gene>
<dbReference type="EMBL" id="CAXAMM010010924">
    <property type="protein sequence ID" value="CAK9024569.1"/>
    <property type="molecule type" value="Genomic_DNA"/>
</dbReference>
<organism evidence="2 3">
    <name type="scientific">Durusdinium trenchii</name>
    <dbReference type="NCBI Taxonomy" id="1381693"/>
    <lineage>
        <taxon>Eukaryota</taxon>
        <taxon>Sar</taxon>
        <taxon>Alveolata</taxon>
        <taxon>Dinophyceae</taxon>
        <taxon>Suessiales</taxon>
        <taxon>Symbiodiniaceae</taxon>
        <taxon>Durusdinium</taxon>
    </lineage>
</organism>
<feature type="region of interest" description="Disordered" evidence="1">
    <location>
        <begin position="137"/>
        <end position="157"/>
    </location>
</feature>
<keyword evidence="3" id="KW-1185">Reference proteome</keyword>
<evidence type="ECO:0000313" key="2">
    <source>
        <dbReference type="EMBL" id="CAK9024569.1"/>
    </source>
</evidence>
<reference evidence="2 3" key="1">
    <citation type="submission" date="2024-02" db="EMBL/GenBank/DDBJ databases">
        <authorList>
            <person name="Chen Y."/>
            <person name="Shah S."/>
            <person name="Dougan E. K."/>
            <person name="Thang M."/>
            <person name="Chan C."/>
        </authorList>
    </citation>
    <scope>NUCLEOTIDE SEQUENCE [LARGE SCALE GENOMIC DNA]</scope>
</reference>
<keyword evidence="2" id="KW-0396">Initiation factor</keyword>
<dbReference type="Proteomes" id="UP001642464">
    <property type="component" value="Unassembled WGS sequence"/>
</dbReference>
<comment type="caution">
    <text evidence="2">The sequence shown here is derived from an EMBL/GenBank/DDBJ whole genome shotgun (WGS) entry which is preliminary data.</text>
</comment>
<accession>A0ABP0KCM8</accession>
<protein>
    <submittedName>
        <fullName evidence="2">Eukaryotic translation initiation factor 2D</fullName>
    </submittedName>
</protein>
<evidence type="ECO:0000256" key="1">
    <source>
        <dbReference type="SAM" id="MobiDB-lite"/>
    </source>
</evidence>
<evidence type="ECO:0000313" key="3">
    <source>
        <dbReference type="Proteomes" id="UP001642464"/>
    </source>
</evidence>
<keyword evidence="2" id="KW-0648">Protein biosynthesis</keyword>
<dbReference type="GO" id="GO:0003743">
    <property type="term" value="F:translation initiation factor activity"/>
    <property type="evidence" value="ECO:0007669"/>
    <property type="project" value="UniProtKB-KW"/>
</dbReference>